<protein>
    <submittedName>
        <fullName evidence="3">Amidase</fullName>
        <ecNumber evidence="3">3.5.1.4</ecNumber>
    </submittedName>
</protein>
<evidence type="ECO:0000256" key="1">
    <source>
        <dbReference type="ARBA" id="ARBA00009199"/>
    </source>
</evidence>
<dbReference type="InterPro" id="IPR036928">
    <property type="entry name" value="AS_sf"/>
</dbReference>
<sequence length="507" mass="55448">MDLKTYLSMDATEMANEIRKGNTTPEELVNLSTQQLKKVNPSLNAVIHERTARVMGDLQKGRYNTHGTFAGVPLLLKNISQTLEGEPLTAGARLLKSSISKQDSNFVRKLRDAGFLFMGHTNTPEMGLKNITEPELYGPTRNPWNPVHSAGGSSGGSAAAVASGIVPVAGANDGGGSIRIPASFTGLFGLKPTRGRTPVGPGTGRQWQGASIDFVLSRTVRDSAAMLDELQTFQPEAAFNTPLFPGSYKETMKLPFNRKLRVAYTVKSPVDTLVSDAAVDAVIKTVKWLEKEGHIVEEREPDMDGVQLMRDYYLMNSGEISNVLSQIEQGLGRSVTPEDVEIETWLFHEAGKSVSAAEFSASLASWDQAAAKMTAFHETYDFYITPATANTAPEVGELNHSPAKQEELRRQMKDSNPKQQQQLIYDMFLPSLTYTPHTQLANLTGQPAMSVPVHLSEAGLPLGVQVMAPKGGEDKLLQLAYQLESSEIWVGSKENPILRYKKEEINK</sequence>
<evidence type="ECO:0000313" key="3">
    <source>
        <dbReference type="EMBL" id="MFC4559431.1"/>
    </source>
</evidence>
<evidence type="ECO:0000313" key="4">
    <source>
        <dbReference type="Proteomes" id="UP001595989"/>
    </source>
</evidence>
<name>A0ABV9DMN5_9BACI</name>
<dbReference type="NCBIfam" id="NF005099">
    <property type="entry name" value="PRK06529.1"/>
    <property type="match status" value="1"/>
</dbReference>
<dbReference type="Proteomes" id="UP001595989">
    <property type="component" value="Unassembled WGS sequence"/>
</dbReference>
<comment type="similarity">
    <text evidence="1">Belongs to the amidase family.</text>
</comment>
<dbReference type="InterPro" id="IPR020556">
    <property type="entry name" value="Amidase_CS"/>
</dbReference>
<dbReference type="SUPFAM" id="SSF75304">
    <property type="entry name" value="Amidase signature (AS) enzymes"/>
    <property type="match status" value="1"/>
</dbReference>
<keyword evidence="4" id="KW-1185">Reference proteome</keyword>
<feature type="domain" description="Amidase" evidence="2">
    <location>
        <begin position="27"/>
        <end position="477"/>
    </location>
</feature>
<proteinExistence type="inferred from homology"/>
<gene>
    <name evidence="3" type="ORF">ACFO3D_14630</name>
</gene>
<dbReference type="InterPro" id="IPR000120">
    <property type="entry name" value="Amidase"/>
</dbReference>
<keyword evidence="3" id="KW-0378">Hydrolase</keyword>
<dbReference type="EMBL" id="JBHSFU010000008">
    <property type="protein sequence ID" value="MFC4559431.1"/>
    <property type="molecule type" value="Genomic_DNA"/>
</dbReference>
<dbReference type="PROSITE" id="PS00571">
    <property type="entry name" value="AMIDASES"/>
    <property type="match status" value="1"/>
</dbReference>
<dbReference type="RefSeq" id="WP_390297563.1">
    <property type="nucleotide sequence ID" value="NZ_JBHSFU010000008.1"/>
</dbReference>
<dbReference type="GO" id="GO:0004040">
    <property type="term" value="F:amidase activity"/>
    <property type="evidence" value="ECO:0007669"/>
    <property type="project" value="UniProtKB-EC"/>
</dbReference>
<comment type="caution">
    <text evidence="3">The sequence shown here is derived from an EMBL/GenBank/DDBJ whole genome shotgun (WGS) entry which is preliminary data.</text>
</comment>
<dbReference type="PANTHER" id="PTHR11895:SF7">
    <property type="entry name" value="GLUTAMYL-TRNA(GLN) AMIDOTRANSFERASE SUBUNIT A, MITOCHONDRIAL"/>
    <property type="match status" value="1"/>
</dbReference>
<dbReference type="PANTHER" id="PTHR11895">
    <property type="entry name" value="TRANSAMIDASE"/>
    <property type="match status" value="1"/>
</dbReference>
<reference evidence="4" key="1">
    <citation type="journal article" date="2019" name="Int. J. Syst. Evol. Microbiol.">
        <title>The Global Catalogue of Microorganisms (GCM) 10K type strain sequencing project: providing services to taxonomists for standard genome sequencing and annotation.</title>
        <authorList>
            <consortium name="The Broad Institute Genomics Platform"/>
            <consortium name="The Broad Institute Genome Sequencing Center for Infectious Disease"/>
            <person name="Wu L."/>
            <person name="Ma J."/>
        </authorList>
    </citation>
    <scope>NUCLEOTIDE SEQUENCE [LARGE SCALE GENOMIC DNA]</scope>
    <source>
        <strain evidence="4">CGMCC 4.7426</strain>
    </source>
</reference>
<accession>A0ABV9DMN5</accession>
<dbReference type="Pfam" id="PF01425">
    <property type="entry name" value="Amidase"/>
    <property type="match status" value="1"/>
</dbReference>
<evidence type="ECO:0000259" key="2">
    <source>
        <dbReference type="Pfam" id="PF01425"/>
    </source>
</evidence>
<dbReference type="EC" id="3.5.1.4" evidence="3"/>
<dbReference type="InterPro" id="IPR023631">
    <property type="entry name" value="Amidase_dom"/>
</dbReference>
<dbReference type="Gene3D" id="3.90.1300.10">
    <property type="entry name" value="Amidase signature (AS) domain"/>
    <property type="match status" value="1"/>
</dbReference>
<organism evidence="3 4">
    <name type="scientific">Virgibacillus kekensis</name>
    <dbReference type="NCBI Taxonomy" id="202261"/>
    <lineage>
        <taxon>Bacteria</taxon>
        <taxon>Bacillati</taxon>
        <taxon>Bacillota</taxon>
        <taxon>Bacilli</taxon>
        <taxon>Bacillales</taxon>
        <taxon>Bacillaceae</taxon>
        <taxon>Virgibacillus</taxon>
    </lineage>
</organism>